<keyword evidence="3" id="KW-0964">Secreted</keyword>
<comment type="similarity">
    <text evidence="2">Belongs to the IGFL family.</text>
</comment>
<evidence type="ECO:0000256" key="2">
    <source>
        <dbReference type="ARBA" id="ARBA00009529"/>
    </source>
</evidence>
<dbReference type="FunCoup" id="H0WC11">
    <property type="interactions" value="125"/>
</dbReference>
<name>H0WC11_CAVPO</name>
<evidence type="ECO:0000256" key="5">
    <source>
        <dbReference type="SAM" id="SignalP"/>
    </source>
</evidence>
<organism evidence="6 7">
    <name type="scientific">Cavia porcellus</name>
    <name type="common">Guinea pig</name>
    <dbReference type="NCBI Taxonomy" id="10141"/>
    <lineage>
        <taxon>Eukaryota</taxon>
        <taxon>Metazoa</taxon>
        <taxon>Chordata</taxon>
        <taxon>Craniata</taxon>
        <taxon>Vertebrata</taxon>
        <taxon>Euteleostomi</taxon>
        <taxon>Mammalia</taxon>
        <taxon>Eutheria</taxon>
        <taxon>Euarchontoglires</taxon>
        <taxon>Glires</taxon>
        <taxon>Rodentia</taxon>
        <taxon>Hystricomorpha</taxon>
        <taxon>Caviidae</taxon>
        <taxon>Cavia</taxon>
    </lineage>
</organism>
<protein>
    <recommendedName>
        <fullName evidence="8">IGF like family member 1</fullName>
    </recommendedName>
</protein>
<reference evidence="7" key="1">
    <citation type="journal article" date="2011" name="Nature">
        <title>A high-resolution map of human evolutionary constraint using 29 mammals.</title>
        <authorList>
            <person name="Lindblad-Toh K."/>
            <person name="Garber M."/>
            <person name="Zuk O."/>
            <person name="Lin M.F."/>
            <person name="Parker B.J."/>
            <person name="Washietl S."/>
            <person name="Kheradpour P."/>
            <person name="Ernst J."/>
            <person name="Jordan G."/>
            <person name="Mauceli E."/>
            <person name="Ward L.D."/>
            <person name="Lowe C.B."/>
            <person name="Holloway A.K."/>
            <person name="Clamp M."/>
            <person name="Gnerre S."/>
            <person name="Alfoldi J."/>
            <person name="Beal K."/>
            <person name="Chang J."/>
            <person name="Clawson H."/>
            <person name="Cuff J."/>
            <person name="Di Palma F."/>
            <person name="Fitzgerald S."/>
            <person name="Flicek P."/>
            <person name="Guttman M."/>
            <person name="Hubisz M.J."/>
            <person name="Jaffe D.B."/>
            <person name="Jungreis I."/>
            <person name="Kent W.J."/>
            <person name="Kostka D."/>
            <person name="Lara M."/>
            <person name="Martins A.L."/>
            <person name="Massingham T."/>
            <person name="Moltke I."/>
            <person name="Raney B.J."/>
            <person name="Rasmussen M.D."/>
            <person name="Robinson J."/>
            <person name="Stark A."/>
            <person name="Vilella A.J."/>
            <person name="Wen J."/>
            <person name="Xie X."/>
            <person name="Zody M.C."/>
            <person name="Baldwin J."/>
            <person name="Bloom T."/>
            <person name="Chin C.W."/>
            <person name="Heiman D."/>
            <person name="Nicol R."/>
            <person name="Nusbaum C."/>
            <person name="Young S."/>
            <person name="Wilkinson J."/>
            <person name="Worley K.C."/>
            <person name="Kovar C.L."/>
            <person name="Muzny D.M."/>
            <person name="Gibbs R.A."/>
            <person name="Cree A."/>
            <person name="Dihn H.H."/>
            <person name="Fowler G."/>
            <person name="Jhangiani S."/>
            <person name="Joshi V."/>
            <person name="Lee S."/>
            <person name="Lewis L.R."/>
            <person name="Nazareth L.V."/>
            <person name="Okwuonu G."/>
            <person name="Santibanez J."/>
            <person name="Warren W.C."/>
            <person name="Mardis E.R."/>
            <person name="Weinstock G.M."/>
            <person name="Wilson R.K."/>
            <person name="Delehaunty K."/>
            <person name="Dooling D."/>
            <person name="Fronik C."/>
            <person name="Fulton L."/>
            <person name="Fulton B."/>
            <person name="Graves T."/>
            <person name="Minx P."/>
            <person name="Sodergren E."/>
            <person name="Birney E."/>
            <person name="Margulies E.H."/>
            <person name="Herrero J."/>
            <person name="Green E.D."/>
            <person name="Haussler D."/>
            <person name="Siepel A."/>
            <person name="Goldman N."/>
            <person name="Pollard K.S."/>
            <person name="Pedersen J.S."/>
            <person name="Lander E.S."/>
            <person name="Kellis M."/>
        </authorList>
    </citation>
    <scope>NUCLEOTIDE SEQUENCE [LARGE SCALE GENOMIC DNA]</scope>
    <source>
        <strain evidence="7">2N</strain>
    </source>
</reference>
<evidence type="ECO:0008006" key="8">
    <source>
        <dbReference type="Google" id="ProtNLM"/>
    </source>
</evidence>
<feature type="chain" id="PRO_5003543693" description="IGF like family member 1" evidence="5">
    <location>
        <begin position="27"/>
        <end position="118"/>
    </location>
</feature>
<gene>
    <name evidence="6" type="primary">LOC101788798</name>
</gene>
<dbReference type="Bgee" id="ENSCPOG00000024181">
    <property type="expression patterns" value="Expressed in zone of skin and 1 other cell type or tissue"/>
</dbReference>
<evidence type="ECO:0000256" key="4">
    <source>
        <dbReference type="ARBA" id="ARBA00022729"/>
    </source>
</evidence>
<dbReference type="GO" id="GO:0005615">
    <property type="term" value="C:extracellular space"/>
    <property type="evidence" value="ECO:0007669"/>
    <property type="project" value="TreeGrafter"/>
</dbReference>
<dbReference type="VEuPathDB" id="HostDB:ENSCPOG00000024181"/>
<evidence type="ECO:0000256" key="3">
    <source>
        <dbReference type="ARBA" id="ARBA00022525"/>
    </source>
</evidence>
<dbReference type="GO" id="GO:0005102">
    <property type="term" value="F:signaling receptor binding"/>
    <property type="evidence" value="ECO:0007669"/>
    <property type="project" value="TreeGrafter"/>
</dbReference>
<dbReference type="OMA" id="CCTHGAP"/>
<dbReference type="Proteomes" id="UP000005447">
    <property type="component" value="Unassembled WGS sequence"/>
</dbReference>
<dbReference type="Ensembl" id="ENSCPOT00000019767.2">
    <property type="protein sequence ID" value="ENSCPOP00000020530.1"/>
    <property type="gene ID" value="ENSCPOG00000024181.2"/>
</dbReference>
<evidence type="ECO:0000256" key="1">
    <source>
        <dbReference type="ARBA" id="ARBA00004613"/>
    </source>
</evidence>
<dbReference type="HOGENOM" id="CLU_148773_1_1_1"/>
<dbReference type="OrthoDB" id="9643923at2759"/>
<dbReference type="KEGG" id="cpoc:101788798"/>
<comment type="subcellular location">
    <subcellularLocation>
        <location evidence="1">Secreted</location>
    </subcellularLocation>
</comment>
<reference evidence="6" key="3">
    <citation type="submission" date="2025-09" db="UniProtKB">
        <authorList>
            <consortium name="Ensembl"/>
        </authorList>
    </citation>
    <scope>IDENTIFICATION</scope>
    <source>
        <strain evidence="6">2N</strain>
    </source>
</reference>
<evidence type="ECO:0000313" key="6">
    <source>
        <dbReference type="Ensembl" id="ENSCPOP00000020530.1"/>
    </source>
</evidence>
<dbReference type="PANTHER" id="PTHR34827">
    <property type="entry name" value="INSULIN GROWTH FACTOR-LIKE FAMILY MEMBER 3-RELATED"/>
    <property type="match status" value="1"/>
</dbReference>
<dbReference type="Pfam" id="PF14653">
    <property type="entry name" value="IGFL"/>
    <property type="match status" value="1"/>
</dbReference>
<feature type="signal peptide" evidence="5">
    <location>
        <begin position="1"/>
        <end position="26"/>
    </location>
</feature>
<reference evidence="6" key="2">
    <citation type="submission" date="2025-08" db="UniProtKB">
        <authorList>
            <consortium name="Ensembl"/>
        </authorList>
    </citation>
    <scope>IDENTIFICATION</scope>
    <source>
        <strain evidence="6">2N</strain>
    </source>
</reference>
<sequence>MPPPPLLSTALSAALCLLKLLCCTHGAPVSPSGSTLMLCQAQMMCGNQFYDPQQHCCLKDTLVPLGDTRRCGSCSYRVCFEQCCDRWPPEQKEPLMVKLNVEDCSIPSPGDRLCQSVS</sequence>
<proteinExistence type="inferred from homology"/>
<dbReference type="STRING" id="10141.ENSCPOP00000020530"/>
<dbReference type="InterPro" id="IPR032744">
    <property type="entry name" value="IGFL"/>
</dbReference>
<dbReference type="AlphaFoldDB" id="H0WC11"/>
<dbReference type="EMBL" id="AAKN02048254">
    <property type="status" value="NOT_ANNOTATED_CDS"/>
    <property type="molecule type" value="Genomic_DNA"/>
</dbReference>
<dbReference type="InParanoid" id="H0WC11"/>
<dbReference type="PANTHER" id="PTHR34827:SF2">
    <property type="entry name" value="INSULIN GROWTH FACTOR-LIKE FAMILY MEMBER 1"/>
    <property type="match status" value="1"/>
</dbReference>
<dbReference type="GeneTree" id="ENSGT00390000009557"/>
<accession>H0WC11</accession>
<evidence type="ECO:0000313" key="7">
    <source>
        <dbReference type="Proteomes" id="UP000005447"/>
    </source>
</evidence>
<keyword evidence="7" id="KW-1185">Reference proteome</keyword>
<dbReference type="eggNOG" id="ENOG502TJ2N">
    <property type="taxonomic scope" value="Eukaryota"/>
</dbReference>
<keyword evidence="4 5" id="KW-0732">Signal</keyword>